<accession>A0A919MWL5</accession>
<proteinExistence type="predicted"/>
<name>A0A919MWL5_9ACTN</name>
<gene>
    <name evidence="1" type="ORF">Ani05nite_58890</name>
</gene>
<evidence type="ECO:0000313" key="2">
    <source>
        <dbReference type="Proteomes" id="UP000647172"/>
    </source>
</evidence>
<protein>
    <submittedName>
        <fullName evidence="1">Uncharacterized protein</fullName>
    </submittedName>
</protein>
<dbReference type="RefSeq" id="WP_203773730.1">
    <property type="nucleotide sequence ID" value="NZ_BAAAYJ010000015.1"/>
</dbReference>
<organism evidence="1 2">
    <name type="scientific">Actinoplanes nipponensis</name>
    <dbReference type="NCBI Taxonomy" id="135950"/>
    <lineage>
        <taxon>Bacteria</taxon>
        <taxon>Bacillati</taxon>
        <taxon>Actinomycetota</taxon>
        <taxon>Actinomycetes</taxon>
        <taxon>Micromonosporales</taxon>
        <taxon>Micromonosporaceae</taxon>
        <taxon>Actinoplanes</taxon>
    </lineage>
</organism>
<dbReference type="EMBL" id="BOMQ01000066">
    <property type="protein sequence ID" value="GIE52355.1"/>
    <property type="molecule type" value="Genomic_DNA"/>
</dbReference>
<sequence>MAGYRRDGTAGLIDTRVIRGRGGRVDPRWDDAVLDIGEPLIDRTDNRYRAMALTPAGRSLLEQLRRPSIRRLLDRYAPPRSRTEKVNKEVQNYE</sequence>
<reference evidence="1" key="1">
    <citation type="submission" date="2021-01" db="EMBL/GenBank/DDBJ databases">
        <title>Whole genome shotgun sequence of Actinoplanes nipponensis NBRC 14063.</title>
        <authorList>
            <person name="Komaki H."/>
            <person name="Tamura T."/>
        </authorList>
    </citation>
    <scope>NUCLEOTIDE SEQUENCE</scope>
    <source>
        <strain evidence="1">NBRC 14063</strain>
    </source>
</reference>
<dbReference type="Proteomes" id="UP000647172">
    <property type="component" value="Unassembled WGS sequence"/>
</dbReference>
<dbReference type="AlphaFoldDB" id="A0A919MWL5"/>
<evidence type="ECO:0000313" key="1">
    <source>
        <dbReference type="EMBL" id="GIE52355.1"/>
    </source>
</evidence>
<keyword evidence="2" id="KW-1185">Reference proteome</keyword>
<comment type="caution">
    <text evidence="1">The sequence shown here is derived from an EMBL/GenBank/DDBJ whole genome shotgun (WGS) entry which is preliminary data.</text>
</comment>